<keyword evidence="4" id="KW-0813">Transport</keyword>
<dbReference type="OrthoDB" id="9780160at2"/>
<keyword evidence="6" id="KW-1133">Transmembrane helix</keyword>
<dbReference type="AlphaFoldDB" id="D9R2Q5"/>
<dbReference type="STRING" id="610130.Closa_4177"/>
<proteinExistence type="inferred from homology"/>
<dbReference type="PANTHER" id="PTHR43298:SF2">
    <property type="entry name" value="FMN_FAD EXPORTER YEEO-RELATED"/>
    <property type="match status" value="1"/>
</dbReference>
<dbReference type="GO" id="GO:0015297">
    <property type="term" value="F:antiporter activity"/>
    <property type="evidence" value="ECO:0007669"/>
    <property type="project" value="InterPro"/>
</dbReference>
<dbReference type="GO" id="GO:0042910">
    <property type="term" value="F:xenobiotic transmembrane transporter activity"/>
    <property type="evidence" value="ECO:0007669"/>
    <property type="project" value="InterPro"/>
</dbReference>
<dbReference type="eggNOG" id="COG0534">
    <property type="taxonomic scope" value="Bacteria"/>
</dbReference>
<evidence type="ECO:0000256" key="2">
    <source>
        <dbReference type="ARBA" id="ARBA00010199"/>
    </source>
</evidence>
<feature type="transmembrane region" description="Helical" evidence="6">
    <location>
        <begin position="311"/>
        <end position="334"/>
    </location>
</feature>
<evidence type="ECO:0000256" key="5">
    <source>
        <dbReference type="ARBA" id="ARBA00031636"/>
    </source>
</evidence>
<name>D9R2Q5_LACSW</name>
<feature type="transmembrane region" description="Helical" evidence="6">
    <location>
        <begin position="159"/>
        <end position="183"/>
    </location>
</feature>
<feature type="transmembrane region" description="Helical" evidence="6">
    <location>
        <begin position="56"/>
        <end position="77"/>
    </location>
</feature>
<dbReference type="InterPro" id="IPR050222">
    <property type="entry name" value="MATE_MdtK"/>
</dbReference>
<evidence type="ECO:0000256" key="3">
    <source>
        <dbReference type="ARBA" id="ARBA00020268"/>
    </source>
</evidence>
<dbReference type="EMBL" id="CP002109">
    <property type="protein sequence ID" value="ADL06679.1"/>
    <property type="molecule type" value="Genomic_DNA"/>
</dbReference>
<sequence>MNKYFANKGFYRNVGNVMIPIAIQSFINSLSGLIDIIMASRFHAVSAVSTALQIDALVQGIAFGIAAGINIFVVQYYGAKDFKNMKKSFGLSMTAVSFNALFWLGLSLGMNTNLLKLFIDNESVVAMAYDYLKFSCFAFICSSVTMSFNFAYHSVQKAYIPLIISIFVVASHVALNYFLMIFLNLGVRGAGISMLLTQVLNVSSYAIYSFATHQPFVGPLPEMFSFDLTFVKKVFKRVTPLVINETFFGLGNSLFIVAYGSLGKVVMDSYYIGNQIVNVFFTVVNAMSDAATSMIGYELGKHNYEEAENEVNYFLGIAFILAVAVIGTIMMFAPNIVQLFHVESEKAFNLSVDIIRVLSVKIAFRLFNVIVFASLRAGGDSKYLTLLDSSILWGVGLSLTYFMIYLLGVKDIVLVILLGQSEQLVRLFLGIKRVKSKKWIRKLV</sequence>
<dbReference type="HOGENOM" id="CLU_012893_5_1_9"/>
<keyword evidence="8" id="KW-1185">Reference proteome</keyword>
<dbReference type="PaxDb" id="610130-Closa_4177"/>
<dbReference type="Proteomes" id="UP000001662">
    <property type="component" value="Chromosome"/>
</dbReference>
<evidence type="ECO:0000313" key="7">
    <source>
        <dbReference type="EMBL" id="ADL06679.1"/>
    </source>
</evidence>
<feature type="transmembrane region" description="Helical" evidence="6">
    <location>
        <begin position="385"/>
        <end position="406"/>
    </location>
</feature>
<keyword evidence="6" id="KW-0812">Transmembrane</keyword>
<organism evidence="7 8">
    <name type="scientific">Lacrimispora saccharolytica (strain ATCC 35040 / DSM 2544 / NRCC 2533 / WM1)</name>
    <name type="common">Clostridium saccharolyticum</name>
    <dbReference type="NCBI Taxonomy" id="610130"/>
    <lineage>
        <taxon>Bacteria</taxon>
        <taxon>Bacillati</taxon>
        <taxon>Bacillota</taxon>
        <taxon>Clostridia</taxon>
        <taxon>Lachnospirales</taxon>
        <taxon>Lachnospiraceae</taxon>
        <taxon>Lacrimispora</taxon>
    </lineage>
</organism>
<dbReference type="InterPro" id="IPR002528">
    <property type="entry name" value="MATE_fam"/>
</dbReference>
<feature type="transmembrane region" description="Helical" evidence="6">
    <location>
        <begin position="279"/>
        <end position="299"/>
    </location>
</feature>
<accession>D9R2Q5</accession>
<comment type="function">
    <text evidence="1">Multidrug efflux pump.</text>
</comment>
<evidence type="ECO:0000256" key="4">
    <source>
        <dbReference type="ARBA" id="ARBA00022448"/>
    </source>
</evidence>
<reference evidence="7" key="1">
    <citation type="submission" date="2010-07" db="EMBL/GenBank/DDBJ databases">
        <title>Complete sequence of Clostridium saccharolyticum WM1.</title>
        <authorList>
            <consortium name="US DOE Joint Genome Institute"/>
            <person name="Lucas S."/>
            <person name="Copeland A."/>
            <person name="Lapidus A."/>
            <person name="Cheng J.-F."/>
            <person name="Bruce D."/>
            <person name="Goodwin L."/>
            <person name="Pitluck S."/>
            <person name="Chertkov O."/>
            <person name="Detter J.C."/>
            <person name="Han C."/>
            <person name="Tapia R."/>
            <person name="Land M."/>
            <person name="Hauser L."/>
            <person name="Chang Y.-J."/>
            <person name="Jeffries C."/>
            <person name="Kyrpides N."/>
            <person name="Ivanova N."/>
            <person name="Mikhailova N."/>
            <person name="Mouttaki H."/>
            <person name="Lin L."/>
            <person name="Zhou J."/>
            <person name="Hemme C.L."/>
            <person name="Woyke T."/>
        </authorList>
    </citation>
    <scope>NUCLEOTIDE SEQUENCE [LARGE SCALE GENOMIC DNA]</scope>
    <source>
        <strain evidence="7">WM1</strain>
    </source>
</reference>
<protein>
    <recommendedName>
        <fullName evidence="3">Probable multidrug resistance protein NorM</fullName>
    </recommendedName>
    <alternativeName>
        <fullName evidence="5">Multidrug-efflux transporter</fullName>
    </alternativeName>
</protein>
<evidence type="ECO:0000256" key="6">
    <source>
        <dbReference type="SAM" id="Phobius"/>
    </source>
</evidence>
<feature type="transmembrane region" description="Helical" evidence="6">
    <location>
        <begin position="354"/>
        <end position="373"/>
    </location>
</feature>
<feature type="transmembrane region" description="Helical" evidence="6">
    <location>
        <begin position="131"/>
        <end position="152"/>
    </location>
</feature>
<dbReference type="KEGG" id="csh:Closa_4177"/>
<evidence type="ECO:0000313" key="8">
    <source>
        <dbReference type="Proteomes" id="UP000001662"/>
    </source>
</evidence>
<feature type="transmembrane region" description="Helical" evidence="6">
    <location>
        <begin position="241"/>
        <end position="259"/>
    </location>
</feature>
<dbReference type="Pfam" id="PF01554">
    <property type="entry name" value="MatE"/>
    <property type="match status" value="2"/>
</dbReference>
<dbReference type="RefSeq" id="WP_013274731.1">
    <property type="nucleotide sequence ID" value="NC_014376.1"/>
</dbReference>
<dbReference type="PANTHER" id="PTHR43298">
    <property type="entry name" value="MULTIDRUG RESISTANCE PROTEIN NORM-RELATED"/>
    <property type="match status" value="1"/>
</dbReference>
<evidence type="ECO:0000256" key="1">
    <source>
        <dbReference type="ARBA" id="ARBA00003408"/>
    </source>
</evidence>
<comment type="similarity">
    <text evidence="2">Belongs to the multi antimicrobial extrusion (MATE) (TC 2.A.66.1) family.</text>
</comment>
<feature type="transmembrane region" description="Helical" evidence="6">
    <location>
        <begin position="89"/>
        <end position="111"/>
    </location>
</feature>
<feature type="transmembrane region" description="Helical" evidence="6">
    <location>
        <begin position="21"/>
        <end position="44"/>
    </location>
</feature>
<dbReference type="GO" id="GO:0005886">
    <property type="term" value="C:plasma membrane"/>
    <property type="evidence" value="ECO:0007669"/>
    <property type="project" value="TreeGrafter"/>
</dbReference>
<gene>
    <name evidence="7" type="ordered locus">Closa_4177</name>
</gene>
<keyword evidence="6" id="KW-0472">Membrane</keyword>